<dbReference type="PANTHER" id="PTHR47926">
    <property type="entry name" value="PENTATRICOPEPTIDE REPEAT-CONTAINING PROTEIN"/>
    <property type="match status" value="1"/>
</dbReference>
<evidence type="ECO:0000313" key="4">
    <source>
        <dbReference type="Proteomes" id="UP001189122"/>
    </source>
</evidence>
<dbReference type="GO" id="GO:0099402">
    <property type="term" value="P:plant organ development"/>
    <property type="evidence" value="ECO:0007669"/>
    <property type="project" value="UniProtKB-ARBA"/>
</dbReference>
<dbReference type="GO" id="GO:0003723">
    <property type="term" value="F:RNA binding"/>
    <property type="evidence" value="ECO:0007669"/>
    <property type="project" value="InterPro"/>
</dbReference>
<protein>
    <submittedName>
        <fullName evidence="3">Uncharacterized protein</fullName>
    </submittedName>
</protein>
<keyword evidence="1" id="KW-0677">Repeat</keyword>
<sequence>MLAAHVHHREIVRARELFDGMPRRDVVSWNTMLLGYSLTGQIENARHLFDRMPERDTFSWNIMISGYGRCGWIIDAVHLFEKMPVKNVVSWNAVVTGLLANGEVDWAMEMWSKMPIRDSATLSTVVSGLARNGMLEAAERLLLKADEGDVDAYNTLVAAFGRVGRVDDARRLFEMIPSGCQECGLLEFYDHGYVKAGGIRSARRLFDEMPERDRFSWNTMIAGYVQSQELDEAAALLQQMPEPDERTWNLMISGFARSGDVERAQRCFERMPHRSAISWNTIIAGYERVGEYRAAMSLFSRMLASGVAPDGHTLSSALGACAGLASLRQGAQVHQLVTKRVAVDTPINNALVTMYSRCGSLTDARRTFDSMTTRKDVVSWNAIISGYAQHGHAEEALRLFSRMEEEVRPTHITFISVLHACCHGGLHYAALVDLLGRHGRLEEAMGIVGGMPVPPDRTVWGALLGACRVHRNDELARIAMAALAAVDPAGSAPYVLLCNMHAGVGRWAEAAEVREAMEQQGIRKQAGYSWIELQSGLHVFAAGDKSHPLALEILATADSCSRAIRDETHAGDLPCIQPHSS</sequence>
<evidence type="ECO:0000256" key="1">
    <source>
        <dbReference type="ARBA" id="ARBA00022737"/>
    </source>
</evidence>
<reference evidence="3 4" key="1">
    <citation type="submission" date="2019-12" db="EMBL/GenBank/DDBJ databases">
        <authorList>
            <person name="Scholz U."/>
            <person name="Mascher M."/>
            <person name="Fiebig A."/>
        </authorList>
    </citation>
    <scope>NUCLEOTIDE SEQUENCE</scope>
</reference>
<dbReference type="Pfam" id="PF20431">
    <property type="entry name" value="E_motif"/>
    <property type="match status" value="1"/>
</dbReference>
<name>A0A7I8IQH5_SPIIN</name>
<dbReference type="Proteomes" id="UP001189122">
    <property type="component" value="Unassembled WGS sequence"/>
</dbReference>
<dbReference type="InterPro" id="IPR011990">
    <property type="entry name" value="TPR-like_helical_dom_sf"/>
</dbReference>
<keyword evidence="4" id="KW-1185">Reference proteome</keyword>
<feature type="repeat" description="PPR" evidence="2">
    <location>
        <begin position="376"/>
        <end position="406"/>
    </location>
</feature>
<feature type="repeat" description="PPR" evidence="2">
    <location>
        <begin position="149"/>
        <end position="179"/>
    </location>
</feature>
<feature type="repeat" description="PPR" evidence="2">
    <location>
        <begin position="244"/>
        <end position="274"/>
    </location>
</feature>
<dbReference type="PROSITE" id="PS51375">
    <property type="entry name" value="PPR"/>
    <property type="match status" value="7"/>
</dbReference>
<dbReference type="NCBIfam" id="TIGR00756">
    <property type="entry name" value="PPR"/>
    <property type="match status" value="8"/>
</dbReference>
<proteinExistence type="predicted"/>
<dbReference type="FunFam" id="1.25.40.10:FF:000344">
    <property type="entry name" value="Pentatricopeptide repeat-containing protein"/>
    <property type="match status" value="1"/>
</dbReference>
<dbReference type="SUPFAM" id="SSF48452">
    <property type="entry name" value="TPR-like"/>
    <property type="match status" value="2"/>
</dbReference>
<evidence type="ECO:0000256" key="2">
    <source>
        <dbReference type="PROSITE-ProRule" id="PRU00708"/>
    </source>
</evidence>
<dbReference type="InterPro" id="IPR046848">
    <property type="entry name" value="E_motif"/>
</dbReference>
<feature type="repeat" description="PPR" evidence="2">
    <location>
        <begin position="56"/>
        <end position="90"/>
    </location>
</feature>
<feature type="repeat" description="PPR" evidence="2">
    <location>
        <begin position="213"/>
        <end position="243"/>
    </location>
</feature>
<dbReference type="Gene3D" id="1.25.40.10">
    <property type="entry name" value="Tetratricopeptide repeat domain"/>
    <property type="match status" value="6"/>
</dbReference>
<dbReference type="EMBL" id="CACRZD030000005">
    <property type="protein sequence ID" value="CAA6659784.1"/>
    <property type="molecule type" value="Genomic_DNA"/>
</dbReference>
<organism evidence="3">
    <name type="scientific">Spirodela intermedia</name>
    <name type="common">Intermediate duckweed</name>
    <dbReference type="NCBI Taxonomy" id="51605"/>
    <lineage>
        <taxon>Eukaryota</taxon>
        <taxon>Viridiplantae</taxon>
        <taxon>Streptophyta</taxon>
        <taxon>Embryophyta</taxon>
        <taxon>Tracheophyta</taxon>
        <taxon>Spermatophyta</taxon>
        <taxon>Magnoliopsida</taxon>
        <taxon>Liliopsida</taxon>
        <taxon>Araceae</taxon>
        <taxon>Lemnoideae</taxon>
        <taxon>Spirodela</taxon>
    </lineage>
</organism>
<accession>A0A7I8IQH5</accession>
<feature type="repeat" description="PPR" evidence="2">
    <location>
        <begin position="275"/>
        <end position="309"/>
    </location>
</feature>
<dbReference type="EMBL" id="LR743592">
    <property type="protein sequence ID" value="CAA2620036.1"/>
    <property type="molecule type" value="Genomic_DNA"/>
</dbReference>
<feature type="repeat" description="PPR" evidence="2">
    <location>
        <begin position="25"/>
        <end position="55"/>
    </location>
</feature>
<dbReference type="GO" id="GO:0009451">
    <property type="term" value="P:RNA modification"/>
    <property type="evidence" value="ECO:0007669"/>
    <property type="project" value="InterPro"/>
</dbReference>
<dbReference type="Pfam" id="PF01535">
    <property type="entry name" value="PPR"/>
    <property type="match status" value="9"/>
</dbReference>
<dbReference type="AlphaFoldDB" id="A0A7I8IQH5"/>
<dbReference type="Pfam" id="PF12854">
    <property type="entry name" value="PPR_1"/>
    <property type="match status" value="1"/>
</dbReference>
<dbReference type="FunFam" id="1.25.40.10:FF:000158">
    <property type="entry name" value="pentatricopeptide repeat-containing protein At2g33680"/>
    <property type="match status" value="1"/>
</dbReference>
<dbReference type="InterPro" id="IPR046960">
    <property type="entry name" value="PPR_At4g14850-like_plant"/>
</dbReference>
<gene>
    <name evidence="3" type="ORF">SI7747_05006205</name>
</gene>
<dbReference type="PANTHER" id="PTHR47926:SF468">
    <property type="entry name" value="PENTATRICOPEPTIDE REPEAT-CONTAINING PROTEIN"/>
    <property type="match status" value="1"/>
</dbReference>
<dbReference type="InterPro" id="IPR002885">
    <property type="entry name" value="PPR_rpt"/>
</dbReference>
<dbReference type="Pfam" id="PF13041">
    <property type="entry name" value="PPR_2"/>
    <property type="match status" value="2"/>
</dbReference>
<evidence type="ECO:0000313" key="3">
    <source>
        <dbReference type="EMBL" id="CAA2620036.1"/>
    </source>
</evidence>